<comment type="caution">
    <text evidence="1">The sequence shown here is derived from an EMBL/GenBank/DDBJ whole genome shotgun (WGS) entry which is preliminary data.</text>
</comment>
<protein>
    <submittedName>
        <fullName evidence="1">Uncharacterized protein</fullName>
    </submittedName>
</protein>
<evidence type="ECO:0000313" key="1">
    <source>
        <dbReference type="EMBL" id="KAK9783932.1"/>
    </source>
</evidence>
<name>A0ABR2YA17_9PEZI</name>
<evidence type="ECO:0000313" key="2">
    <source>
        <dbReference type="Proteomes" id="UP001465668"/>
    </source>
</evidence>
<sequence>MATPRRVPVPPSSFWPPADAESLMKSLSLEIIDVGEVVPEFMAKAYWSSDVTGMYKEKLGTEIDVLPTPEWMRKAKALGMPKGVEAAWTGTEVFVPPVSRKGASDR</sequence>
<organism evidence="1 2">
    <name type="scientific">Seiridium cardinale</name>
    <dbReference type="NCBI Taxonomy" id="138064"/>
    <lineage>
        <taxon>Eukaryota</taxon>
        <taxon>Fungi</taxon>
        <taxon>Dikarya</taxon>
        <taxon>Ascomycota</taxon>
        <taxon>Pezizomycotina</taxon>
        <taxon>Sordariomycetes</taxon>
        <taxon>Xylariomycetidae</taxon>
        <taxon>Amphisphaeriales</taxon>
        <taxon>Sporocadaceae</taxon>
        <taxon>Seiridium</taxon>
    </lineage>
</organism>
<gene>
    <name evidence="1" type="ORF">SCAR479_00491</name>
</gene>
<dbReference type="EMBL" id="JARVKM010000001">
    <property type="protein sequence ID" value="KAK9783932.1"/>
    <property type="molecule type" value="Genomic_DNA"/>
</dbReference>
<proteinExistence type="predicted"/>
<accession>A0ABR2YA17</accession>
<keyword evidence="2" id="KW-1185">Reference proteome</keyword>
<reference evidence="1 2" key="1">
    <citation type="submission" date="2024-02" db="EMBL/GenBank/DDBJ databases">
        <title>First draft genome assembly of two strains of Seiridium cardinale.</title>
        <authorList>
            <person name="Emiliani G."/>
            <person name="Scali E."/>
        </authorList>
    </citation>
    <scope>NUCLEOTIDE SEQUENCE [LARGE SCALE GENOMIC DNA]</scope>
    <source>
        <strain evidence="1 2">BM-138-000479</strain>
    </source>
</reference>
<dbReference type="Proteomes" id="UP001465668">
    <property type="component" value="Unassembled WGS sequence"/>
</dbReference>